<proteinExistence type="predicted"/>
<dbReference type="OrthoDB" id="8561916at2"/>
<dbReference type="RefSeq" id="WP_091769352.1">
    <property type="nucleotide sequence ID" value="NZ_FNHG01000007.1"/>
</dbReference>
<name>A0A1G9RQD8_9PROT</name>
<protein>
    <submittedName>
        <fullName evidence="1">Uncharacterized protein</fullName>
    </submittedName>
</protein>
<reference evidence="1 2" key="1">
    <citation type="submission" date="2016-10" db="EMBL/GenBank/DDBJ databases">
        <authorList>
            <person name="de Groot N.N."/>
        </authorList>
    </citation>
    <scope>NUCLEOTIDE SEQUENCE [LARGE SCALE GENOMIC DNA]</scope>
    <source>
        <strain evidence="1 2">DSM 16077</strain>
    </source>
</reference>
<dbReference type="STRING" id="144026.SAMN04488568_107112"/>
<keyword evidence="2" id="KW-1185">Reference proteome</keyword>
<evidence type="ECO:0000313" key="1">
    <source>
        <dbReference type="EMBL" id="SDM25382.1"/>
    </source>
</evidence>
<dbReference type="Proteomes" id="UP000199759">
    <property type="component" value="Unassembled WGS sequence"/>
</dbReference>
<dbReference type="EMBL" id="FNHG01000007">
    <property type="protein sequence ID" value="SDM25382.1"/>
    <property type="molecule type" value="Genomic_DNA"/>
</dbReference>
<evidence type="ECO:0000313" key="2">
    <source>
        <dbReference type="Proteomes" id="UP000199759"/>
    </source>
</evidence>
<sequence length="254" mass="28950">MDVTANSADLKERLHPIEVFVSELERSLPKPNFDREQLGYRYESPEVTHFCLLKLARAVSALNACIELYRAGYIQEVCVLIRTIIECTTHIDFVIAGRQSSTGSQRADRYLSDYFADIHRGDSARKTVHVRQENVHKDVARALDEALDGIPEASHYTDVDTLELLSTVYRTYSNYVHARYPEVMEMYGGSRQSFHTQGMLGTPKDQECYQIIRSYSDTISNSARSMIVYLDIGELVRSNSLLVDWFATFALEGE</sequence>
<gene>
    <name evidence="1" type="ORF">SAMN04488568_107112</name>
</gene>
<dbReference type="AlphaFoldDB" id="A0A1G9RQD8"/>
<accession>A0A1G9RQD8</accession>
<organism evidence="1 2">
    <name type="scientific">Maricaulis salignorans</name>
    <dbReference type="NCBI Taxonomy" id="144026"/>
    <lineage>
        <taxon>Bacteria</taxon>
        <taxon>Pseudomonadati</taxon>
        <taxon>Pseudomonadota</taxon>
        <taxon>Alphaproteobacteria</taxon>
        <taxon>Maricaulales</taxon>
        <taxon>Maricaulaceae</taxon>
        <taxon>Maricaulis</taxon>
    </lineage>
</organism>